<dbReference type="STRING" id="240303.SAMN05421677_11596"/>
<reference evidence="2" key="1">
    <citation type="submission" date="2016-10" db="EMBL/GenBank/DDBJ databases">
        <authorList>
            <person name="Varghese N."/>
            <person name="Submissions S."/>
        </authorList>
    </citation>
    <scope>NUCLEOTIDE SEQUENCE [LARGE SCALE GENOMIC DNA]</scope>
    <source>
        <strain evidence="2">CGMCC 1.3703</strain>
    </source>
</reference>
<gene>
    <name evidence="1" type="ORF">SAMN05421677_11596</name>
</gene>
<name>A0A1H0RLH2_HALAD</name>
<dbReference type="EMBL" id="FNIZ01000015">
    <property type="protein sequence ID" value="SDP30317.1"/>
    <property type="molecule type" value="Genomic_DNA"/>
</dbReference>
<dbReference type="Proteomes" id="UP000198860">
    <property type="component" value="Unassembled WGS sequence"/>
</dbReference>
<evidence type="ECO:0000313" key="1">
    <source>
        <dbReference type="EMBL" id="SDP30317.1"/>
    </source>
</evidence>
<evidence type="ECO:0000313" key="2">
    <source>
        <dbReference type="Proteomes" id="UP000198860"/>
    </source>
</evidence>
<dbReference type="AlphaFoldDB" id="A0A1H0RLH2"/>
<accession>A0A1H0RLH2</accession>
<organism evidence="1 2">
    <name type="scientific">Halobacillus aidingensis</name>
    <dbReference type="NCBI Taxonomy" id="240303"/>
    <lineage>
        <taxon>Bacteria</taxon>
        <taxon>Bacillati</taxon>
        <taxon>Bacillota</taxon>
        <taxon>Bacilli</taxon>
        <taxon>Bacillales</taxon>
        <taxon>Bacillaceae</taxon>
        <taxon>Halobacillus</taxon>
    </lineage>
</organism>
<protein>
    <submittedName>
        <fullName evidence="1">Uncharacterized protein</fullName>
    </submittedName>
</protein>
<keyword evidence="2" id="KW-1185">Reference proteome</keyword>
<sequence>MVRRKYERRSVLPRVTRDKDAPIVIDTKNGRRTAAYKKSGGCCGKRR</sequence>
<proteinExistence type="predicted"/>